<dbReference type="InterPro" id="IPR029070">
    <property type="entry name" value="Chitinase_insertion_sf"/>
</dbReference>
<dbReference type="InterPro" id="IPR001579">
    <property type="entry name" value="Glyco_hydro_18_chit_AS"/>
</dbReference>
<keyword evidence="6 12" id="KW-0147">Chitin-binding</keyword>
<comment type="similarity">
    <text evidence="3">Belongs to the glycosyl hydrolase 18 family. Chitinase class V subfamily.</text>
</comment>
<evidence type="ECO:0000256" key="12">
    <source>
        <dbReference type="PROSITE-ProRule" id="PRU00261"/>
    </source>
</evidence>
<comment type="caution">
    <text evidence="12">Lacks conserved residue(s) required for the propagation of feature annotation.</text>
</comment>
<dbReference type="PANTHER" id="PTHR11177:SF397">
    <property type="entry name" value="CHITINASE"/>
    <property type="match status" value="1"/>
</dbReference>
<dbReference type="InterPro" id="IPR011583">
    <property type="entry name" value="Chitinase_II/V-like_cat"/>
</dbReference>
<organism evidence="17 18">
    <name type="scientific">Fusarium oxysporum</name>
    <name type="common">Fusarium vascular wilt</name>
    <dbReference type="NCBI Taxonomy" id="5507"/>
    <lineage>
        <taxon>Eukaryota</taxon>
        <taxon>Fungi</taxon>
        <taxon>Dikarya</taxon>
        <taxon>Ascomycota</taxon>
        <taxon>Pezizomycotina</taxon>
        <taxon>Sordariomycetes</taxon>
        <taxon>Hypocreomycetidae</taxon>
        <taxon>Hypocreales</taxon>
        <taxon>Nectriaceae</taxon>
        <taxon>Fusarium</taxon>
        <taxon>Fusarium oxysporum species complex</taxon>
    </lineage>
</organism>
<dbReference type="Gene3D" id="3.30.60.10">
    <property type="entry name" value="Endochitinase-like"/>
    <property type="match status" value="2"/>
</dbReference>
<dbReference type="SMART" id="SM00270">
    <property type="entry name" value="ChtBD1"/>
    <property type="match status" value="2"/>
</dbReference>
<evidence type="ECO:0000259" key="16">
    <source>
        <dbReference type="PROSITE" id="PS51910"/>
    </source>
</evidence>
<feature type="disulfide bond" evidence="12">
    <location>
        <begin position="92"/>
        <end position="96"/>
    </location>
</feature>
<feature type="disulfide bond" evidence="12">
    <location>
        <begin position="113"/>
        <end position="125"/>
    </location>
</feature>
<dbReference type="InterPro" id="IPR036861">
    <property type="entry name" value="Endochitinase-like_sf"/>
</dbReference>
<comment type="catalytic activity">
    <reaction evidence="1">
        <text>Random endo-hydrolysis of N-acetyl-beta-D-glucosaminide (1-&gt;4)-beta-linkages in chitin and chitodextrins.</text>
        <dbReference type="EC" id="3.2.1.14"/>
    </reaction>
</comment>
<feature type="disulfide bond" evidence="12">
    <location>
        <begin position="118"/>
        <end position="132"/>
    </location>
</feature>
<dbReference type="InterPro" id="IPR050314">
    <property type="entry name" value="Glycosyl_Hydrlase_18"/>
</dbReference>
<dbReference type="GO" id="GO:0008843">
    <property type="term" value="F:endochitinase activity"/>
    <property type="evidence" value="ECO:0007669"/>
    <property type="project" value="UniProtKB-EC"/>
</dbReference>
<feature type="domain" description="Chitin-binding type-1" evidence="15">
    <location>
        <begin position="60"/>
        <end position="98"/>
    </location>
</feature>
<keyword evidence="8" id="KW-0146">Chitin degradation</keyword>
<keyword evidence="14" id="KW-0732">Signal</keyword>
<dbReference type="PANTHER" id="PTHR11177">
    <property type="entry name" value="CHITINASE"/>
    <property type="match status" value="1"/>
</dbReference>
<feature type="domain" description="GH18" evidence="16">
    <location>
        <begin position="154"/>
        <end position="512"/>
    </location>
</feature>
<proteinExistence type="inferred from homology"/>
<evidence type="ECO:0000256" key="8">
    <source>
        <dbReference type="ARBA" id="ARBA00023024"/>
    </source>
</evidence>
<dbReference type="SUPFAM" id="SSF51445">
    <property type="entry name" value="(Trans)glycosidases"/>
    <property type="match status" value="1"/>
</dbReference>
<evidence type="ECO:0000256" key="7">
    <source>
        <dbReference type="ARBA" id="ARBA00022801"/>
    </source>
</evidence>
<dbReference type="GO" id="GO:0006032">
    <property type="term" value="P:chitin catabolic process"/>
    <property type="evidence" value="ECO:0007669"/>
    <property type="project" value="UniProtKB-KW"/>
</dbReference>
<accession>A0A8H5AN37</accession>
<dbReference type="PROSITE" id="PS00026">
    <property type="entry name" value="CHIT_BIND_I_1"/>
    <property type="match status" value="1"/>
</dbReference>
<dbReference type="SMART" id="SM00636">
    <property type="entry name" value="Glyco_18"/>
    <property type="match status" value="1"/>
</dbReference>
<evidence type="ECO:0000256" key="11">
    <source>
        <dbReference type="ARBA" id="ARBA00023326"/>
    </source>
</evidence>
<evidence type="ECO:0000256" key="4">
    <source>
        <dbReference type="ARBA" id="ARBA00012729"/>
    </source>
</evidence>
<dbReference type="Gene3D" id="3.10.50.10">
    <property type="match status" value="1"/>
</dbReference>
<feature type="domain" description="Chitin-binding type-1" evidence="15">
    <location>
        <begin position="99"/>
        <end position="142"/>
    </location>
</feature>
<dbReference type="FunFam" id="3.10.50.10:FF:000008">
    <property type="entry name" value="Chitinase 11"/>
    <property type="match status" value="1"/>
</dbReference>
<feature type="disulfide bond" evidence="12">
    <location>
        <begin position="136"/>
        <end position="140"/>
    </location>
</feature>
<evidence type="ECO:0000256" key="1">
    <source>
        <dbReference type="ARBA" id="ARBA00000822"/>
    </source>
</evidence>
<reference evidence="17" key="1">
    <citation type="submission" date="2020-02" db="EMBL/GenBank/DDBJ databases">
        <title>Identification and distribution of gene clusters putatively required for synthesis of sphingolipid metabolism inhibitors in phylogenetically diverse species of the filamentous fungus Fusarium.</title>
        <authorList>
            <person name="Kim H.-S."/>
            <person name="Busman M."/>
            <person name="Brown D.W."/>
            <person name="Divon H."/>
            <person name="Uhlig S."/>
            <person name="Proctor R.H."/>
        </authorList>
    </citation>
    <scope>NUCLEOTIDE SEQUENCE [LARGE SCALE GENOMIC DNA]</scope>
    <source>
        <strain evidence="17">NRRL 39464</strain>
    </source>
</reference>
<keyword evidence="7 13" id="KW-0378">Hydrolase</keyword>
<dbReference type="PROSITE" id="PS51910">
    <property type="entry name" value="GH18_2"/>
    <property type="match status" value="1"/>
</dbReference>
<evidence type="ECO:0000259" key="15">
    <source>
        <dbReference type="PROSITE" id="PS50941"/>
    </source>
</evidence>
<feature type="signal peptide" evidence="14">
    <location>
        <begin position="1"/>
        <end position="30"/>
    </location>
</feature>
<dbReference type="Proteomes" id="UP000558688">
    <property type="component" value="Unassembled WGS sequence"/>
</dbReference>
<protein>
    <recommendedName>
        <fullName evidence="4">chitinase</fullName>
        <ecNumber evidence="4">3.2.1.14</ecNumber>
    </recommendedName>
</protein>
<evidence type="ECO:0000256" key="14">
    <source>
        <dbReference type="SAM" id="SignalP"/>
    </source>
</evidence>
<dbReference type="Pfam" id="PF00187">
    <property type="entry name" value="Chitin_bind_1"/>
    <property type="match status" value="1"/>
</dbReference>
<keyword evidence="12" id="KW-1015">Disulfide bond</keyword>
<dbReference type="CDD" id="cd00035">
    <property type="entry name" value="ChtBD1"/>
    <property type="match status" value="2"/>
</dbReference>
<sequence length="1545" mass="171733">MAASKKPPALLVYLFLFSLNLLFSPSLCLSTDVEHIESVFSRYLVPRELSAAAGASGTGDFSCGPTKPCSNKACCGKDGWCGFGDKYCGKGCQSHCDAKADCGVNAATPGQTCPLNVCCSEFGFCGTTSEFCGKSCQSNCAQPKPKPSPTNVRKRVVGYWEAWNDQHACGKMSVGEIPVNYLTHLIVSFGYIDSNFRIANMDGLSSDVYRNVGEIKAQNPGLKIMIALGGWTFNDPGPWQSVFPTMVSSQANRATFIKNLLGFLSEYGYDGVDFDWEYPGAKDRGGSDKDGENYTAMLKELRQAITASGRDYITTFTAPTSYWYLRHFDIKNMSESVDWINLMSYDLHGVWDGDNPIGKHVLSHTNLTEIDLALDLFWRTNVEPSKIVMGLGFYGRSFTLASSSCWKPGCAFTGPGAAGPCTNTAGILSYKEIKDIVRRTGATSYLDKQAACRYLVYDDNSWISYDDPSTIQAKIDYANKMGLSGVMIWAIDLDDSSLESLRAVSDPSLLDSVEGTFDLVDLDKLFPKEYLPASGGKPNYGLVTFGDGTDPTTSGFGFLLVAGDSHVVSSLRKRDGQPEPFVFLSCPEDVLDLPKESPRTARVTCVSGDLEGCYQIMERGVEGTVVEMPDSCASNQLVRAISLTASKNQSIPHAFSHHQRFSQVFDFTFDFNFKLMRRDSNNTSIRMDYSNAPGYWNQLVDRPGIQSRDLKHLDERFFAPTDLEWNSVYDDDDKYTFDPKSATTIKRDVSAPLYWQTVDNCDIDGSDYNEGFGAYVDGEIDAQFYYGFSLIGTEKSGSWDARQSHGFLRVEGKSDMTFGFGGLGDVDVAKARKGNPAQDDTVGKVNLDGHIINAGHSGGLVSFQPYYKVTYSIGTFNGTDRDNTQSAASFNGRLNARVVSDFGKFQADFPWKGDHEDSDKFASKVKKTQFQLGDDNVLYGSSPNGGAITIGSQVVFGLNIEFILYKDLFKIRAGLPELALAYNTESTFTFGPGKKGSDESCAKYEVSTDISQVASNGESIGWDSEMSQGYLVQETQGPKDGAQCFKNGGSSSSSTSKRASTLLSSGQDFNETFSDEEVFELNSLARRQAGSMPGWGLDSGQDLTKRMIGMDDQILDRRPKFDCVDCERCNEEDEESRDFCCGCESMEFKYGFSDIPPCDDCDFENNGLTWQQEVQLAIGPAKRDAADEDEVEDSTDTTPVHMLHTRKLGEATRSVKHVRICSTVVGKAGMIGLGSPYWYPAFPKNPNWPWDGIEGGKWDSVSRYWGNSSFVCDNWGVTALPKADTIWVNAKGVKKQFRAGYQTEHVFEGQIIGRFFSEWLDKGFFKKQQPMPANPTPKAPCSWTDQWVKTPQNNPKWKLKMGRAGNQQVSFAQMLLSELGSENHLDRLSLLQSRLNRKKGNLFTSSEPTDPNEYSRMDGDVQLQEAKELGMLFNYMNNKEIWAKFCVVYEAIYDHMGEFDTWYAAQTNTGGVTAPNLQKEWKEFNRELLDTIVRRSRASFKAMYDGRKWLTSNLQFVKMWFENNWFNYRQIKFTSTCNNMDAPKA</sequence>
<keyword evidence="5" id="KW-0964">Secreted</keyword>
<dbReference type="GO" id="GO:0000272">
    <property type="term" value="P:polysaccharide catabolic process"/>
    <property type="evidence" value="ECO:0007669"/>
    <property type="project" value="UniProtKB-KW"/>
</dbReference>
<dbReference type="PROSITE" id="PS50941">
    <property type="entry name" value="CHIT_BIND_I_2"/>
    <property type="match status" value="2"/>
</dbReference>
<dbReference type="InterPro" id="IPR017853">
    <property type="entry name" value="GH"/>
</dbReference>
<comment type="caution">
    <text evidence="17">The sequence shown here is derived from an EMBL/GenBank/DDBJ whole genome shotgun (WGS) entry which is preliminary data.</text>
</comment>
<evidence type="ECO:0000256" key="5">
    <source>
        <dbReference type="ARBA" id="ARBA00022525"/>
    </source>
</evidence>
<dbReference type="SUPFAM" id="SSF54556">
    <property type="entry name" value="Chitinase insertion domain"/>
    <property type="match status" value="1"/>
</dbReference>
<evidence type="ECO:0000256" key="3">
    <source>
        <dbReference type="ARBA" id="ARBA00008682"/>
    </source>
</evidence>
<evidence type="ECO:0000256" key="10">
    <source>
        <dbReference type="ARBA" id="ARBA00023295"/>
    </source>
</evidence>
<name>A0A8H5AN37_FUSOX</name>
<dbReference type="Pfam" id="PF00704">
    <property type="entry name" value="Glyco_hydro_18"/>
    <property type="match status" value="1"/>
</dbReference>
<gene>
    <name evidence="17" type="ORF">FOXYS1_1050</name>
</gene>
<dbReference type="EC" id="3.2.1.14" evidence="4"/>
<evidence type="ECO:0000256" key="6">
    <source>
        <dbReference type="ARBA" id="ARBA00022669"/>
    </source>
</evidence>
<evidence type="ECO:0000256" key="2">
    <source>
        <dbReference type="ARBA" id="ARBA00004613"/>
    </source>
</evidence>
<dbReference type="InterPro" id="IPR001002">
    <property type="entry name" value="Chitin-bd_1"/>
</dbReference>
<feature type="disulfide bond" evidence="12">
    <location>
        <begin position="69"/>
        <end position="81"/>
    </location>
</feature>
<feature type="chain" id="PRO_5034046878" description="chitinase" evidence="14">
    <location>
        <begin position="31"/>
        <end position="1545"/>
    </location>
</feature>
<dbReference type="InterPro" id="IPR001223">
    <property type="entry name" value="Glyco_hydro18_cat"/>
</dbReference>
<evidence type="ECO:0000256" key="13">
    <source>
        <dbReference type="RuleBase" id="RU000489"/>
    </source>
</evidence>
<keyword evidence="10 13" id="KW-0326">Glycosidase</keyword>
<keyword evidence="11" id="KW-0624">Polysaccharide degradation</keyword>
<dbReference type="GO" id="GO:0005576">
    <property type="term" value="C:extracellular region"/>
    <property type="evidence" value="ECO:0007669"/>
    <property type="project" value="UniProtKB-SubCell"/>
</dbReference>
<dbReference type="GO" id="GO:0008061">
    <property type="term" value="F:chitin binding"/>
    <property type="evidence" value="ECO:0007669"/>
    <property type="project" value="UniProtKB-UniRule"/>
</dbReference>
<comment type="subcellular location">
    <subcellularLocation>
        <location evidence="2">Secreted</location>
    </subcellularLocation>
</comment>
<feature type="disulfide bond" evidence="12">
    <location>
        <begin position="74"/>
        <end position="88"/>
    </location>
</feature>
<evidence type="ECO:0000256" key="9">
    <source>
        <dbReference type="ARBA" id="ARBA00023277"/>
    </source>
</evidence>
<dbReference type="SUPFAM" id="SSF57016">
    <property type="entry name" value="Plant lectins/antimicrobial peptides"/>
    <property type="match status" value="2"/>
</dbReference>
<evidence type="ECO:0000313" key="17">
    <source>
        <dbReference type="EMBL" id="KAF5268062.1"/>
    </source>
</evidence>
<dbReference type="InterPro" id="IPR018371">
    <property type="entry name" value="Chitin-binding_1_CS"/>
</dbReference>
<dbReference type="PROSITE" id="PS01095">
    <property type="entry name" value="GH18_1"/>
    <property type="match status" value="1"/>
</dbReference>
<evidence type="ECO:0000313" key="18">
    <source>
        <dbReference type="Proteomes" id="UP000558688"/>
    </source>
</evidence>
<dbReference type="Gene3D" id="3.20.20.80">
    <property type="entry name" value="Glycosidases"/>
    <property type="match status" value="1"/>
</dbReference>
<keyword evidence="9" id="KW-0119">Carbohydrate metabolism</keyword>
<dbReference type="EMBL" id="JAAFOW010000161">
    <property type="protein sequence ID" value="KAF5268062.1"/>
    <property type="molecule type" value="Genomic_DNA"/>
</dbReference>